<reference evidence="2 3" key="1">
    <citation type="submission" date="2017-09" db="EMBL/GenBank/DDBJ databases">
        <authorList>
            <consortium name="International Durum Wheat Genome Sequencing Consortium (IDWGSC)"/>
            <person name="Milanesi L."/>
        </authorList>
    </citation>
    <scope>NUCLEOTIDE SEQUENCE [LARGE SCALE GENOMIC DNA]</scope>
    <source>
        <strain evidence="3">cv. Svevo</strain>
    </source>
</reference>
<dbReference type="Proteomes" id="UP000324705">
    <property type="component" value="Chromosome 3B"/>
</dbReference>
<dbReference type="PANTHER" id="PTHR33110:SF137">
    <property type="entry name" value="DUF295 DOMAIN-CONTAINING PROTEIN"/>
    <property type="match status" value="1"/>
</dbReference>
<dbReference type="Gramene" id="TRITD3Bv1G276610.1">
    <property type="protein sequence ID" value="TRITD3Bv1G276610.1"/>
    <property type="gene ID" value="TRITD3Bv1G276610"/>
</dbReference>
<protein>
    <recommendedName>
        <fullName evidence="1">KIB1-4 beta-propeller domain-containing protein</fullName>
    </recommendedName>
</protein>
<accession>A0A9R1S9K5</accession>
<proteinExistence type="predicted"/>
<evidence type="ECO:0000313" key="3">
    <source>
        <dbReference type="Proteomes" id="UP000324705"/>
    </source>
</evidence>
<dbReference type="OMA" id="CGTANIP"/>
<gene>
    <name evidence="2" type="ORF">TRITD_3Bv1G276610</name>
</gene>
<dbReference type="InterPro" id="IPR005174">
    <property type="entry name" value="KIB1-4_b-propeller"/>
</dbReference>
<organism evidence="2 3">
    <name type="scientific">Triticum turgidum subsp. durum</name>
    <name type="common">Durum wheat</name>
    <name type="synonym">Triticum durum</name>
    <dbReference type="NCBI Taxonomy" id="4567"/>
    <lineage>
        <taxon>Eukaryota</taxon>
        <taxon>Viridiplantae</taxon>
        <taxon>Streptophyta</taxon>
        <taxon>Embryophyta</taxon>
        <taxon>Tracheophyta</taxon>
        <taxon>Spermatophyta</taxon>
        <taxon>Magnoliopsida</taxon>
        <taxon>Liliopsida</taxon>
        <taxon>Poales</taxon>
        <taxon>Poaceae</taxon>
        <taxon>BOP clade</taxon>
        <taxon>Pooideae</taxon>
        <taxon>Triticodae</taxon>
        <taxon>Triticeae</taxon>
        <taxon>Triticinae</taxon>
        <taxon>Triticum</taxon>
    </lineage>
</organism>
<evidence type="ECO:0000313" key="2">
    <source>
        <dbReference type="EMBL" id="VAH86215.1"/>
    </source>
</evidence>
<evidence type="ECO:0000259" key="1">
    <source>
        <dbReference type="Pfam" id="PF03478"/>
    </source>
</evidence>
<dbReference type="Gene3D" id="1.20.1280.50">
    <property type="match status" value="1"/>
</dbReference>
<dbReference type="Pfam" id="PF03478">
    <property type="entry name" value="Beta-prop_KIB1-4"/>
    <property type="match status" value="1"/>
</dbReference>
<dbReference type="InterPro" id="IPR036047">
    <property type="entry name" value="F-box-like_dom_sf"/>
</dbReference>
<sequence length="385" mass="42344">MAGAEGLPDDLLGAIYHRCSSPYNRARFAAVCRSWRAAALAWRTPLPALPLLLPMTGNGQCDRMARAYSPEDGRVLGAPLPYFPYGKRIVGCHDGGWVAATIGCRVVVVNLFTRARLMQRDFRCRCPTAPGRTDKISLDKVVFSDDPATEGCIMAAITSKCTILLCRLDCKGANGWSTGGCGTANIPNPVDITFYNGELYGLSYAGFLHRFTIDRNKYDPYVVNWHCVQQVTTERPIGHGGTKYIFELRGNLAVAVPVSICNAQTFKVFELVACWDSTKGSYYTWVEVTNLGDHALFLGPGCCKAVHVSSMGVMHGVVQANRIYYSCPGSCVNHFATLDLGSCKVYCSGSDNLQYSDRIISKGYHYYTYGTSWENSCTWVLPPDF</sequence>
<dbReference type="EMBL" id="LT934116">
    <property type="protein sequence ID" value="VAH86215.1"/>
    <property type="molecule type" value="Genomic_DNA"/>
</dbReference>
<keyword evidence="3" id="KW-1185">Reference proteome</keyword>
<dbReference type="SUPFAM" id="SSF81383">
    <property type="entry name" value="F-box domain"/>
    <property type="match status" value="1"/>
</dbReference>
<dbReference type="AlphaFoldDB" id="A0A9R1S9K5"/>
<feature type="domain" description="KIB1-4 beta-propeller" evidence="1">
    <location>
        <begin position="68"/>
        <end position="326"/>
    </location>
</feature>
<name>A0A9R1S9K5_TRITD</name>
<dbReference type="PANTHER" id="PTHR33110">
    <property type="entry name" value="F-BOX/KELCH-REPEAT PROTEIN-RELATED"/>
    <property type="match status" value="1"/>
</dbReference>